<gene>
    <name evidence="6" type="ORF">E2986_06842</name>
</gene>
<dbReference type="PANTHER" id="PTHR44675:SF1">
    <property type="entry name" value="P21-ACTIVATED PROTEIN KINASE-INTERACTING PROTEIN 1"/>
    <property type="match status" value="1"/>
</dbReference>
<keyword evidence="2" id="KW-0677">Repeat</keyword>
<dbReference type="InterPro" id="IPR024977">
    <property type="entry name" value="Apc4-like_WD40_dom"/>
</dbReference>
<protein>
    <recommendedName>
        <fullName evidence="5">Anaphase-promoting complex subunit 4-like WD40 domain-containing protein</fullName>
    </recommendedName>
</protein>
<keyword evidence="1 4" id="KW-0853">WD repeat</keyword>
<sequence>MADPFEVIVGTYEQYLLGYKINNDNNEYKIEKSFATHSHTNSIRSVTCNKNFLASSGADDSVYLYDLNNRVEFGRLMHHNGSCYLHIMSKSVSSVLVYLICSLYIYADTVNCIMFAPDGSHLFSCSNDGTIAAIRCGNWQMEKHWQKPHKGLAVNTLAIHPSGKIALSTGADGILRTWNLIKGRQAYATNLTPRLKLDAKNVHILKWSPNGDKYLLAVMQTIDVYSVKLAGIEREIKFDSKIVCVEFLNNDLIAVGLENGQIKFYDLKKSVYTVEAVAHDNRVKCIAIKDKFLVTTSSSGEIKLWRYKKNKLDMLQKVNCGLRITCLSFAILCTN</sequence>
<dbReference type="PROSITE" id="PS50082">
    <property type="entry name" value="WD_REPEATS_2"/>
    <property type="match status" value="1"/>
</dbReference>
<comment type="caution">
    <text evidence="6">The sequence shown here is derived from an EMBL/GenBank/DDBJ whole genome shotgun (WGS) entry which is preliminary data.</text>
</comment>
<name>A0A833S589_9HYME</name>
<organism evidence="6 7">
    <name type="scientific">Frieseomelitta varia</name>
    <dbReference type="NCBI Taxonomy" id="561572"/>
    <lineage>
        <taxon>Eukaryota</taxon>
        <taxon>Metazoa</taxon>
        <taxon>Ecdysozoa</taxon>
        <taxon>Arthropoda</taxon>
        <taxon>Hexapoda</taxon>
        <taxon>Insecta</taxon>
        <taxon>Pterygota</taxon>
        <taxon>Neoptera</taxon>
        <taxon>Endopterygota</taxon>
        <taxon>Hymenoptera</taxon>
        <taxon>Apocrita</taxon>
        <taxon>Aculeata</taxon>
        <taxon>Apoidea</taxon>
        <taxon>Anthophila</taxon>
        <taxon>Apidae</taxon>
        <taxon>Frieseomelitta</taxon>
    </lineage>
</organism>
<evidence type="ECO:0000256" key="4">
    <source>
        <dbReference type="PROSITE-ProRule" id="PRU00221"/>
    </source>
</evidence>
<dbReference type="PANTHER" id="PTHR44675">
    <property type="entry name" value="PAK1 INTERACTING PROTEIN 1"/>
    <property type="match status" value="1"/>
</dbReference>
<feature type="domain" description="Anaphase-promoting complex subunit 4-like WD40" evidence="5">
    <location>
        <begin position="250"/>
        <end position="330"/>
    </location>
</feature>
<dbReference type="AlphaFoldDB" id="A0A833S589"/>
<dbReference type="SMART" id="SM00320">
    <property type="entry name" value="WD40"/>
    <property type="match status" value="5"/>
</dbReference>
<reference evidence="6" key="1">
    <citation type="submission" date="2019-11" db="EMBL/GenBank/DDBJ databases">
        <title>The nuclear and mitochondrial genomes of Frieseomelitta varia - a highly eusocial stingless bee (Meliponini) with a permanently sterile worker caste.</title>
        <authorList>
            <person name="Freitas F.C.P."/>
            <person name="Lourenco A.P."/>
            <person name="Nunes F.M.F."/>
            <person name="Paschoal A.R."/>
            <person name="Abreu F.C.P."/>
            <person name="Barbin F.O."/>
            <person name="Bataglia L."/>
            <person name="Cardoso-Junior C.A.M."/>
            <person name="Cervoni M.S."/>
            <person name="Silva S.R."/>
            <person name="Dalarmi F."/>
            <person name="Del Lama M.A."/>
            <person name="Depintor T.S."/>
            <person name="Ferreira K.M."/>
            <person name="Goria P.S."/>
            <person name="Jaskot M.C."/>
            <person name="Lago D.C."/>
            <person name="Luna-Lucena D."/>
            <person name="Moda L.M."/>
            <person name="Nascimento L."/>
            <person name="Pedrino M."/>
            <person name="Rabico F.O."/>
            <person name="Sanches F.C."/>
            <person name="Santos D.E."/>
            <person name="Santos C.G."/>
            <person name="Vieira J."/>
            <person name="Lopes T.F."/>
            <person name="Barchuk A.R."/>
            <person name="Hartfelder K."/>
            <person name="Simoes Z.L.P."/>
            <person name="Bitondi M.M.G."/>
            <person name="Pinheiro D.G."/>
        </authorList>
    </citation>
    <scope>NUCLEOTIDE SEQUENCE</scope>
    <source>
        <strain evidence="6">USP_RPSP 00005682</strain>
        <tissue evidence="6">Whole individual</tissue>
    </source>
</reference>
<comment type="function">
    <text evidence="3">Negatively regulates the PAK1 kinase. PAK1 is a member of the PAK kinase family, which has been shown to play a positive role in the regulation of signaling pathways involving MAPK8 and RELA. PAK1 exists as an inactive homodimer, which is activated by binding of small GTPases such as CDC42 to an N-terminal regulatory domain. PAK1IP1 also binds to the N-terminus of PAK1, and inhibits the specific activation of PAK1 by CDC42. May be involved in ribosomal large subunit assembly.</text>
</comment>
<evidence type="ECO:0000256" key="2">
    <source>
        <dbReference type="ARBA" id="ARBA00022737"/>
    </source>
</evidence>
<evidence type="ECO:0000313" key="7">
    <source>
        <dbReference type="Proteomes" id="UP000655588"/>
    </source>
</evidence>
<dbReference type="Gene3D" id="2.130.10.10">
    <property type="entry name" value="YVTN repeat-like/Quinoprotein amine dehydrogenase"/>
    <property type="match status" value="3"/>
</dbReference>
<dbReference type="InterPro" id="IPR019775">
    <property type="entry name" value="WD40_repeat_CS"/>
</dbReference>
<dbReference type="PROSITE" id="PS00678">
    <property type="entry name" value="WD_REPEATS_1"/>
    <property type="match status" value="1"/>
</dbReference>
<evidence type="ECO:0000313" key="6">
    <source>
        <dbReference type="EMBL" id="KAF3428836.1"/>
    </source>
</evidence>
<dbReference type="InterPro" id="IPR051959">
    <property type="entry name" value="PAK1-Kinase_Regulator"/>
</dbReference>
<feature type="repeat" description="WD" evidence="4">
    <location>
        <begin position="154"/>
        <end position="188"/>
    </location>
</feature>
<keyword evidence="7" id="KW-1185">Reference proteome</keyword>
<accession>A0A833S589</accession>
<dbReference type="Pfam" id="PF00400">
    <property type="entry name" value="WD40"/>
    <property type="match status" value="3"/>
</dbReference>
<evidence type="ECO:0000259" key="5">
    <source>
        <dbReference type="Pfam" id="PF12894"/>
    </source>
</evidence>
<evidence type="ECO:0000256" key="1">
    <source>
        <dbReference type="ARBA" id="ARBA00022574"/>
    </source>
</evidence>
<dbReference type="InterPro" id="IPR015943">
    <property type="entry name" value="WD40/YVTN_repeat-like_dom_sf"/>
</dbReference>
<proteinExistence type="predicted"/>
<dbReference type="Proteomes" id="UP000655588">
    <property type="component" value="Unassembled WGS sequence"/>
</dbReference>
<dbReference type="InterPro" id="IPR036322">
    <property type="entry name" value="WD40_repeat_dom_sf"/>
</dbReference>
<evidence type="ECO:0000256" key="3">
    <source>
        <dbReference type="ARBA" id="ARBA00045213"/>
    </source>
</evidence>
<dbReference type="Pfam" id="PF12894">
    <property type="entry name" value="ANAPC4_WD40"/>
    <property type="match status" value="1"/>
</dbReference>
<dbReference type="SUPFAM" id="SSF50978">
    <property type="entry name" value="WD40 repeat-like"/>
    <property type="match status" value="1"/>
</dbReference>
<dbReference type="EMBL" id="WNWW01000195">
    <property type="protein sequence ID" value="KAF3428836.1"/>
    <property type="molecule type" value="Genomic_DNA"/>
</dbReference>
<dbReference type="InterPro" id="IPR001680">
    <property type="entry name" value="WD40_rpt"/>
</dbReference>